<evidence type="ECO:0000256" key="1">
    <source>
        <dbReference type="SAM" id="MobiDB-lite"/>
    </source>
</evidence>
<proteinExistence type="predicted"/>
<reference evidence="2 3" key="1">
    <citation type="submission" date="2018-10" db="EMBL/GenBank/DDBJ databases">
        <title>Comparative analysis of microorganisms from saline springs in Andes Mountain Range, Colombia.</title>
        <authorList>
            <person name="Rubin E."/>
        </authorList>
    </citation>
    <scope>NUCLEOTIDE SEQUENCE [LARGE SCALE GENOMIC DNA]</scope>
    <source>
        <strain evidence="2 3">USBA GBX 843</strain>
    </source>
</reference>
<feature type="compositionally biased region" description="Basic and acidic residues" evidence="1">
    <location>
        <begin position="9"/>
        <end position="54"/>
    </location>
</feature>
<dbReference type="AlphaFoldDB" id="A0A498CFA6"/>
<accession>A0A498CFA6</accession>
<sequence>MTTAPRAPATKEDDQQKSHTPDTLRNDDARWKDKDMPEAEHTARPQDYERPKAP</sequence>
<dbReference type="EMBL" id="RCDC01000004">
    <property type="protein sequence ID" value="RLK55683.1"/>
    <property type="molecule type" value="Genomic_DNA"/>
</dbReference>
<protein>
    <submittedName>
        <fullName evidence="2">Uncharacterized protein</fullName>
    </submittedName>
</protein>
<gene>
    <name evidence="2" type="ORF">BCL79_0052</name>
</gene>
<evidence type="ECO:0000313" key="3">
    <source>
        <dbReference type="Proteomes" id="UP000274786"/>
    </source>
</evidence>
<name>A0A498CFA6_9GAMM</name>
<feature type="region of interest" description="Disordered" evidence="1">
    <location>
        <begin position="1"/>
        <end position="54"/>
    </location>
</feature>
<comment type="caution">
    <text evidence="2">The sequence shown here is derived from an EMBL/GenBank/DDBJ whole genome shotgun (WGS) entry which is preliminary data.</text>
</comment>
<organism evidence="2 3">
    <name type="scientific">Stenotrophomonas rhizophila</name>
    <dbReference type="NCBI Taxonomy" id="216778"/>
    <lineage>
        <taxon>Bacteria</taxon>
        <taxon>Pseudomonadati</taxon>
        <taxon>Pseudomonadota</taxon>
        <taxon>Gammaproteobacteria</taxon>
        <taxon>Lysobacterales</taxon>
        <taxon>Lysobacteraceae</taxon>
        <taxon>Stenotrophomonas</taxon>
    </lineage>
</organism>
<evidence type="ECO:0000313" key="2">
    <source>
        <dbReference type="EMBL" id="RLK55683.1"/>
    </source>
</evidence>
<dbReference type="RefSeq" id="WP_183073613.1">
    <property type="nucleotide sequence ID" value="NZ_RCDC01000004.1"/>
</dbReference>
<dbReference type="Proteomes" id="UP000274786">
    <property type="component" value="Unassembled WGS sequence"/>
</dbReference>